<dbReference type="InterPro" id="IPR002901">
    <property type="entry name" value="MGlyc_endo_b_GlcNAc-like_dom"/>
</dbReference>
<dbReference type="Proteomes" id="UP000614490">
    <property type="component" value="Unassembled WGS sequence"/>
</dbReference>
<dbReference type="InterPro" id="IPR001119">
    <property type="entry name" value="SLH_dom"/>
</dbReference>
<sequence>MRRFLFLGVLLAMVISLVTPSVAKAEDDITGHFFEEDMRSLIEKGILKGYGNDTYKPEESVNRAEFTAFLVRSLEIELQASGDYSVAGVSESPSYKDVDPENDWFYSAVTAASNQGLVNGYPDGEFKPNKKISRQEMAVMIVRATDLKGVVSEKDPLNFTDKEDIHDDYIESVQRLTNLGIINGKVDKDGNSYFDPMASTTRGQTAGVINRMLKIIEPPAPTKYEVATLEEGKEPVVSGEYDTFEQAKSKTTGSQVVMKGNKILWIKDGAVVSNKFTNIYTSDALTTAATYVTSGIEMKYLGATEEYVKVQIADTIGYVKADSVNLKPTHMVKDKSYYLAKNGLLYHKVYNAITERNYSYVYGPAPDFMTEGSKYYSWNGSTFYDASGKEAGTAHQYFNRMPLYTETQYTAEQLDAFIEAARPSSPLIGQGVSFKKAEEEFGVNAMYFLSHAILESYWGESKIAKDKNNLFGINATDDNPYENARSYESYEAGILEAAETFIVPGYFDDENWKFAGAHLGNKSTGMNIRYASDPYWGQKIASFMYSMDTYLSKEFNMEPEYGKYDLAKTLVDKINVRSEAKVSKGNDLYKLSKKGITVQVLEKVEADGTWYKIAPKNILTRDVQDAYVYSHGGSYGTLLETLNIAK</sequence>
<dbReference type="Pfam" id="PF01832">
    <property type="entry name" value="Glucosaminidase"/>
    <property type="match status" value="1"/>
</dbReference>
<keyword evidence="1 2" id="KW-0732">Signal</keyword>
<organism evidence="4 5">
    <name type="scientific">Halobacillus yeomjeoni</name>
    <dbReference type="NCBI Taxonomy" id="311194"/>
    <lineage>
        <taxon>Bacteria</taxon>
        <taxon>Bacillati</taxon>
        <taxon>Bacillota</taxon>
        <taxon>Bacilli</taxon>
        <taxon>Bacillales</taxon>
        <taxon>Bacillaceae</taxon>
        <taxon>Halobacillus</taxon>
    </lineage>
</organism>
<gene>
    <name evidence="4" type="ORF">H0267_10870</name>
</gene>
<dbReference type="RefSeq" id="WP_197317335.1">
    <property type="nucleotide sequence ID" value="NZ_JADZSC010000002.1"/>
</dbReference>
<reference evidence="4 5" key="1">
    <citation type="journal article" date="2005" name="Int. J. Syst. Evol. Microbiol.">
        <title>Halobacillus yeomjeoni sp. nov., isolated from a marine solar saltern in Korea.</title>
        <authorList>
            <person name="Yoon J.H."/>
            <person name="Kang S.J."/>
            <person name="Lee C.H."/>
            <person name="Oh H.W."/>
            <person name="Oh T.K."/>
        </authorList>
    </citation>
    <scope>NUCLEOTIDE SEQUENCE [LARGE SCALE GENOMIC DNA]</scope>
    <source>
        <strain evidence="4 5">KCTC 3957</strain>
    </source>
</reference>
<evidence type="ECO:0000313" key="5">
    <source>
        <dbReference type="Proteomes" id="UP000614490"/>
    </source>
</evidence>
<accession>A0A931HWE8</accession>
<feature type="domain" description="SLH" evidence="3">
    <location>
        <begin position="156"/>
        <end position="223"/>
    </location>
</feature>
<feature type="signal peptide" evidence="2">
    <location>
        <begin position="1"/>
        <end position="25"/>
    </location>
</feature>
<dbReference type="PROSITE" id="PS51272">
    <property type="entry name" value="SLH"/>
    <property type="match status" value="3"/>
</dbReference>
<dbReference type="GO" id="GO:0004040">
    <property type="term" value="F:amidase activity"/>
    <property type="evidence" value="ECO:0007669"/>
    <property type="project" value="InterPro"/>
</dbReference>
<dbReference type="EMBL" id="JADZSC010000002">
    <property type="protein sequence ID" value="MBH0230718.1"/>
    <property type="molecule type" value="Genomic_DNA"/>
</dbReference>
<keyword evidence="5" id="KW-1185">Reference proteome</keyword>
<evidence type="ECO:0000313" key="4">
    <source>
        <dbReference type="EMBL" id="MBH0230718.1"/>
    </source>
</evidence>
<proteinExistence type="predicted"/>
<protein>
    <submittedName>
        <fullName evidence="4">S-layer homology domain-containing protein</fullName>
    </submittedName>
</protein>
<dbReference type="AlphaFoldDB" id="A0A931HWE8"/>
<dbReference type="PANTHER" id="PTHR43308">
    <property type="entry name" value="OUTER MEMBRANE PROTEIN ALPHA-RELATED"/>
    <property type="match status" value="1"/>
</dbReference>
<feature type="domain" description="SLH" evidence="3">
    <location>
        <begin position="21"/>
        <end position="84"/>
    </location>
</feature>
<dbReference type="SMART" id="SM00047">
    <property type="entry name" value="LYZ2"/>
    <property type="match status" value="1"/>
</dbReference>
<dbReference type="InterPro" id="IPR051465">
    <property type="entry name" value="Cell_Envelope_Struct_Comp"/>
</dbReference>
<dbReference type="PANTHER" id="PTHR43308:SF5">
    <property type="entry name" value="S-LAYER PROTEIN _ PEPTIDOGLYCAN ENDO-BETA-N-ACETYLGLUCOSAMINIDASE"/>
    <property type="match status" value="1"/>
</dbReference>
<name>A0A931HWE8_9BACI</name>
<evidence type="ECO:0000256" key="1">
    <source>
        <dbReference type="ARBA" id="ARBA00022729"/>
    </source>
</evidence>
<dbReference type="Gene3D" id="1.10.530.10">
    <property type="match status" value="1"/>
</dbReference>
<feature type="domain" description="SLH" evidence="3">
    <location>
        <begin position="92"/>
        <end position="155"/>
    </location>
</feature>
<evidence type="ECO:0000259" key="3">
    <source>
        <dbReference type="PROSITE" id="PS51272"/>
    </source>
</evidence>
<dbReference type="Pfam" id="PF00395">
    <property type="entry name" value="SLH"/>
    <property type="match status" value="3"/>
</dbReference>
<comment type="caution">
    <text evidence="4">The sequence shown here is derived from an EMBL/GenBank/DDBJ whole genome shotgun (WGS) entry which is preliminary data.</text>
</comment>
<evidence type="ECO:0000256" key="2">
    <source>
        <dbReference type="SAM" id="SignalP"/>
    </source>
</evidence>
<feature type="chain" id="PRO_5037941070" evidence="2">
    <location>
        <begin position="26"/>
        <end position="646"/>
    </location>
</feature>